<feature type="transmembrane region" description="Helical" evidence="6">
    <location>
        <begin position="479"/>
        <end position="499"/>
    </location>
</feature>
<name>A0ABY0GVK8_9PEZI</name>
<feature type="transmembrane region" description="Helical" evidence="6">
    <location>
        <begin position="242"/>
        <end position="263"/>
    </location>
</feature>
<feature type="transmembrane region" description="Helical" evidence="6">
    <location>
        <begin position="169"/>
        <end position="189"/>
    </location>
</feature>
<sequence length="509" mass="54882">MDVKRESISKRRSVELEGDVDSADQVLASLGYTPELSRNRSTLQVAFMSFVLASIPYGLATTLYYPLVGGGPANIIWGWVAVSCIIVCVAASLGEITSVYPTAGGVYYQSFMLAPPAWRRLAAWVCGWLYVVGNVTITLAVNFATALFIVGCINVFGTDEVPVIAGEPYQVFLLFLGITLLCNAVSSLCNRWLPWIDTFAIFWTFAGVIAIIITILVVAKGGRRDAAWVFGHFEANSGWPDGWSFMVGLLHAAYATSSTGMIISMCEEVRSPATQVPKAMVMTIFINTFAGLLFMIPLVFVMPDIQMLLQSAQPVPVIIKAAVGHSGGAFALTIPIIVLAIICGIGCTTAASRCIWAFSRDGAIPGSKWWSQVNHKLDVPVNAMMLSMIVQIVLGLIYFGSSAAFNAFSGVGVICLTTSYATPIVVSMMECRKTVSTAPFRLGSLGWFCNIVAISWSLLAIPLFCMPSLVPVVDATTMNYASVVFVGFSLISVAWYMAWGRRNYAGPPT</sequence>
<keyword evidence="5 6" id="KW-0472">Membrane</keyword>
<accession>A0ABY0GVK8</accession>
<gene>
    <name evidence="7" type="ORF">DL762_008739</name>
</gene>
<dbReference type="Proteomes" id="UP000294003">
    <property type="component" value="Unassembled WGS sequence"/>
</dbReference>
<comment type="subcellular location">
    <subcellularLocation>
        <location evidence="1">Membrane</location>
        <topology evidence="1">Multi-pass membrane protein</topology>
    </subcellularLocation>
</comment>
<evidence type="ECO:0000256" key="2">
    <source>
        <dbReference type="ARBA" id="ARBA00022448"/>
    </source>
</evidence>
<evidence type="ECO:0000256" key="5">
    <source>
        <dbReference type="ARBA" id="ARBA00023136"/>
    </source>
</evidence>
<feature type="transmembrane region" description="Helical" evidence="6">
    <location>
        <begin position="121"/>
        <end position="149"/>
    </location>
</feature>
<dbReference type="EMBL" id="QJNS01000389">
    <property type="protein sequence ID" value="RYO78332.1"/>
    <property type="molecule type" value="Genomic_DNA"/>
</dbReference>
<feature type="transmembrane region" description="Helical" evidence="6">
    <location>
        <begin position="284"/>
        <end position="309"/>
    </location>
</feature>
<keyword evidence="3 6" id="KW-0812">Transmembrane</keyword>
<dbReference type="PIRSF" id="PIRSF006060">
    <property type="entry name" value="AA_transporter"/>
    <property type="match status" value="1"/>
</dbReference>
<keyword evidence="8" id="KW-1185">Reference proteome</keyword>
<organism evidence="7 8">
    <name type="scientific">Monosporascus cannonballus</name>
    <dbReference type="NCBI Taxonomy" id="155416"/>
    <lineage>
        <taxon>Eukaryota</taxon>
        <taxon>Fungi</taxon>
        <taxon>Dikarya</taxon>
        <taxon>Ascomycota</taxon>
        <taxon>Pezizomycotina</taxon>
        <taxon>Sordariomycetes</taxon>
        <taxon>Xylariomycetidae</taxon>
        <taxon>Xylariales</taxon>
        <taxon>Xylariales incertae sedis</taxon>
        <taxon>Monosporascus</taxon>
    </lineage>
</organism>
<protein>
    <recommendedName>
        <fullName evidence="9">Amino acid permease</fullName>
    </recommendedName>
</protein>
<dbReference type="InterPro" id="IPR002293">
    <property type="entry name" value="AA/rel_permease1"/>
</dbReference>
<dbReference type="InterPro" id="IPR004840">
    <property type="entry name" value="Amino_acid_permease_CS"/>
</dbReference>
<dbReference type="Gene3D" id="1.20.1740.10">
    <property type="entry name" value="Amino acid/polyamine transporter I"/>
    <property type="match status" value="1"/>
</dbReference>
<feature type="transmembrane region" description="Helical" evidence="6">
    <location>
        <begin position="379"/>
        <end position="399"/>
    </location>
</feature>
<feature type="transmembrane region" description="Helical" evidence="6">
    <location>
        <begin position="201"/>
        <end position="222"/>
    </location>
</feature>
<feature type="transmembrane region" description="Helical" evidence="6">
    <location>
        <begin position="45"/>
        <end position="64"/>
    </location>
</feature>
<proteinExistence type="predicted"/>
<dbReference type="PROSITE" id="PS00218">
    <property type="entry name" value="AMINO_ACID_PERMEASE_1"/>
    <property type="match status" value="1"/>
</dbReference>
<evidence type="ECO:0000256" key="3">
    <source>
        <dbReference type="ARBA" id="ARBA00022692"/>
    </source>
</evidence>
<evidence type="ECO:0000313" key="8">
    <source>
        <dbReference type="Proteomes" id="UP000294003"/>
    </source>
</evidence>
<feature type="transmembrane region" description="Helical" evidence="6">
    <location>
        <begin position="405"/>
        <end position="426"/>
    </location>
</feature>
<evidence type="ECO:0000256" key="4">
    <source>
        <dbReference type="ARBA" id="ARBA00022989"/>
    </source>
</evidence>
<reference evidence="7 8" key="1">
    <citation type="submission" date="2018-06" db="EMBL/GenBank/DDBJ databases">
        <title>Complete Genomes of Monosporascus.</title>
        <authorList>
            <person name="Robinson A.J."/>
            <person name="Natvig D.O."/>
        </authorList>
    </citation>
    <scope>NUCLEOTIDE SEQUENCE [LARGE SCALE GENOMIC DNA]</scope>
    <source>
        <strain evidence="7 8">CBS 609.92</strain>
    </source>
</reference>
<keyword evidence="4 6" id="KW-1133">Transmembrane helix</keyword>
<dbReference type="PANTHER" id="PTHR45649">
    <property type="entry name" value="AMINO-ACID PERMEASE BAT1"/>
    <property type="match status" value="1"/>
</dbReference>
<evidence type="ECO:0000313" key="7">
    <source>
        <dbReference type="EMBL" id="RYO78332.1"/>
    </source>
</evidence>
<evidence type="ECO:0000256" key="1">
    <source>
        <dbReference type="ARBA" id="ARBA00004141"/>
    </source>
</evidence>
<evidence type="ECO:0008006" key="9">
    <source>
        <dbReference type="Google" id="ProtNLM"/>
    </source>
</evidence>
<feature type="transmembrane region" description="Helical" evidence="6">
    <location>
        <begin position="329"/>
        <end position="358"/>
    </location>
</feature>
<feature type="transmembrane region" description="Helical" evidence="6">
    <location>
        <begin position="447"/>
        <end position="473"/>
    </location>
</feature>
<dbReference type="Pfam" id="PF13520">
    <property type="entry name" value="AA_permease_2"/>
    <property type="match status" value="1"/>
</dbReference>
<dbReference type="PANTHER" id="PTHR45649:SF23">
    <property type="entry name" value="TRANSPORTER, PUTATIVE (EUROFUNG)-RELATED"/>
    <property type="match status" value="1"/>
</dbReference>
<evidence type="ECO:0000256" key="6">
    <source>
        <dbReference type="SAM" id="Phobius"/>
    </source>
</evidence>
<keyword evidence="2" id="KW-0813">Transport</keyword>
<feature type="transmembrane region" description="Helical" evidence="6">
    <location>
        <begin position="76"/>
        <end position="100"/>
    </location>
</feature>
<comment type="caution">
    <text evidence="7">The sequence shown here is derived from an EMBL/GenBank/DDBJ whole genome shotgun (WGS) entry which is preliminary data.</text>
</comment>